<evidence type="ECO:0000313" key="16">
    <source>
        <dbReference type="EnsemblMetazoa" id="XP_022654029"/>
    </source>
</evidence>
<feature type="domain" description="SSD" evidence="15">
    <location>
        <begin position="605"/>
        <end position="770"/>
    </location>
</feature>
<evidence type="ECO:0000256" key="1">
    <source>
        <dbReference type="ARBA" id="ARBA00004127"/>
    </source>
</evidence>
<proteinExistence type="inferred from homology"/>
<feature type="transmembrane region" description="Helical" evidence="13">
    <location>
        <begin position="1118"/>
        <end position="1137"/>
    </location>
</feature>
<dbReference type="PANTHER" id="PTHR45727">
    <property type="entry name" value="NPC INTRACELLULAR CHOLESTEROL TRANSPORTER 1"/>
    <property type="match status" value="1"/>
</dbReference>
<keyword evidence="5 14" id="KW-0732">Signal</keyword>
<dbReference type="InterPro" id="IPR053956">
    <property type="entry name" value="NPC1_MLD"/>
</dbReference>
<dbReference type="GO" id="GO:0042632">
    <property type="term" value="P:cholesterol homeostasis"/>
    <property type="evidence" value="ECO:0007669"/>
    <property type="project" value="TreeGrafter"/>
</dbReference>
<feature type="transmembrane region" description="Helical" evidence="13">
    <location>
        <begin position="1083"/>
        <end position="1106"/>
    </location>
</feature>
<evidence type="ECO:0000256" key="2">
    <source>
        <dbReference type="ARBA" id="ARBA00005585"/>
    </source>
</evidence>
<evidence type="ECO:0000256" key="7">
    <source>
        <dbReference type="ARBA" id="ARBA00023055"/>
    </source>
</evidence>
<feature type="chain" id="PRO_5029486255" description="SSD domain-containing protein" evidence="14">
    <location>
        <begin position="30"/>
        <end position="1219"/>
    </location>
</feature>
<evidence type="ECO:0000256" key="5">
    <source>
        <dbReference type="ARBA" id="ARBA00022729"/>
    </source>
</evidence>
<dbReference type="InParanoid" id="A0A7M7JLY6"/>
<dbReference type="PROSITE" id="PS50156">
    <property type="entry name" value="SSD"/>
    <property type="match status" value="1"/>
</dbReference>
<keyword evidence="7" id="KW-0445">Lipid transport</keyword>
<dbReference type="FunFam" id="1.20.1640.10:FF:000008">
    <property type="entry name" value="NPC intracellular cholesterol transporter 1"/>
    <property type="match status" value="1"/>
</dbReference>
<protein>
    <recommendedName>
        <fullName evidence="15">SSD domain-containing protein</fullName>
    </recommendedName>
</protein>
<dbReference type="GO" id="GO:0005886">
    <property type="term" value="C:plasma membrane"/>
    <property type="evidence" value="ECO:0007669"/>
    <property type="project" value="TreeGrafter"/>
</dbReference>
<feature type="transmembrane region" description="Helical" evidence="13">
    <location>
        <begin position="669"/>
        <end position="691"/>
    </location>
</feature>
<dbReference type="EnsemblMetazoa" id="XM_022798294">
    <property type="protein sequence ID" value="XP_022654029"/>
    <property type="gene ID" value="LOC111247416"/>
</dbReference>
<sequence>MTNGKNTVGTMRRWISLCLIMELAVSTNAECVFKGQCDIYLTVKPCVSEGDDTKPEPLNSTRLFNELRKFCSDFVDPEEPLCCDSVSAQNIINQMKTLDAVVGHCPSCYVNIARIFCQSTCSPNQHEFLNVTSWTPVNKTRYGNKAVLGLTYYISEDYINSAYASCSTVTNPQTGSALTLLCGNFGALYCTPTNLLKFMGSSPFPSPFQINFSYTALDPFIPLNANATPCNKSPFNGSSPCQCVDCSSTCPPFPLPPQECDLSIFGIDVWFFTLSLFFSVLVVAYISTLCVYRRRRSLLTALTTATSEYDEIVSEMNDGEKADRPCVVMSAFERLGYVCASRPWLVILLGLACVILFSMGNLRFEVVTDPVELWSVSTSLAHTQRDYYNKHLGPFYRIEQVIVRNKYGKSFNYTDTERNLEHEFGPVFERKFFLDVLHLQQEIMALKATFKDNKTVVLDDICFKPLGGNHKCAIQSAANWFQNQATHIINGTKYLEHIIDCVSSATITRDFDNVLKIGCLGDFGGPSYSYVALGGYNGTDALKARSLILTFLVNNHVNDSDNAQAIAWEREFVKFMKRYNHSHMDISFLSESSINDELTRASVSDVWTIVISYLFMFAYVSFALGRYRTWSTALLDSQITLGIMGILLVFVSVAASIGIFSFFGVSSTLIIFEVIPFLVLAIGVDNIFILVQTHQRTTRLDGESVEQHMARVLGIVGPSMLLASASECTCFFLGALTDMPAVKKFALYAGLALLIDFLLQITVFVAFFTLDVRRQEARRLDLFCCVTSKKTSEDNTREQFEDSWLYSFMKCKYAPLLKGSKYRNGVFVAFIAWFFLSIAVIHKLDIGLDQEISIPEDSYLQQYFLSLKISLNIGPPLYLVVKDKYDYNEPTNQNIIGSFPGSSGYSLVNQVKQAYLNASITYVAAPAMSWIDDYFGWITSCCKNCNGNNSFTKHINDFLSENPDGSCARAGHAAYSTAVELKNTTDGFEILATSFMTYHSVLKTSTDYIAALRMSRYLTDRIQEKVRDSYVGNKNDVEVFPYSVFYVFYEQYLTIWRDTAIHLLLSFLGVLTITLLLTRFRLLPTLAICVTILMIVLDVMGIMYFAGIALNAISMVNLVMCVGISVEFCSHVTKAFYSRSEELPVDRAVGALTEVGSSVLSGITMTKFAGVLVLAFAKSQLFVVFYFRMYLSIVLVGSAHGLIFLPVVLAMFGPTLKPV</sequence>
<keyword evidence="6 13" id="KW-1133">Transmembrane helix</keyword>
<dbReference type="GeneID" id="111247416"/>
<evidence type="ECO:0000256" key="10">
    <source>
        <dbReference type="ARBA" id="ARBA00023157"/>
    </source>
</evidence>
<dbReference type="GO" id="GO:0012505">
    <property type="term" value="C:endomembrane system"/>
    <property type="evidence" value="ECO:0007669"/>
    <property type="project" value="UniProtKB-SubCell"/>
</dbReference>
<feature type="signal peptide" evidence="14">
    <location>
        <begin position="1"/>
        <end position="29"/>
    </location>
</feature>
<keyword evidence="11" id="KW-0325">Glycoprotein</keyword>
<comment type="subcellular location">
    <subcellularLocation>
        <location evidence="1">Endomembrane system</location>
        <topology evidence="1">Multi-pass membrane protein</topology>
    </subcellularLocation>
</comment>
<evidence type="ECO:0000256" key="11">
    <source>
        <dbReference type="ARBA" id="ARBA00023180"/>
    </source>
</evidence>
<feature type="transmembrane region" description="Helical" evidence="13">
    <location>
        <begin position="712"/>
        <end position="734"/>
    </location>
</feature>
<keyword evidence="3" id="KW-0813">Transport</keyword>
<feature type="transmembrane region" description="Helical" evidence="13">
    <location>
        <begin position="746"/>
        <end position="770"/>
    </location>
</feature>
<feature type="transmembrane region" description="Helical" evidence="13">
    <location>
        <begin position="1189"/>
        <end position="1212"/>
    </location>
</feature>
<keyword evidence="10" id="KW-1015">Disulfide bond</keyword>
<keyword evidence="4 13" id="KW-0812">Transmembrane</keyword>
<dbReference type="Pfam" id="PF12349">
    <property type="entry name" value="Sterol-sensing"/>
    <property type="match status" value="1"/>
</dbReference>
<dbReference type="InterPro" id="IPR032190">
    <property type="entry name" value="NPC1_N"/>
</dbReference>
<dbReference type="GO" id="GO:0015485">
    <property type="term" value="F:cholesterol binding"/>
    <property type="evidence" value="ECO:0007669"/>
    <property type="project" value="TreeGrafter"/>
</dbReference>
<dbReference type="GO" id="GO:0030299">
    <property type="term" value="P:intestinal cholesterol absorption"/>
    <property type="evidence" value="ECO:0007669"/>
    <property type="project" value="TreeGrafter"/>
</dbReference>
<keyword evidence="9 13" id="KW-0472">Membrane</keyword>
<evidence type="ECO:0000256" key="12">
    <source>
        <dbReference type="ARBA" id="ARBA00034049"/>
    </source>
</evidence>
<feature type="transmembrane region" description="Helical" evidence="13">
    <location>
        <begin position="269"/>
        <end position="292"/>
    </location>
</feature>
<dbReference type="InterPro" id="IPR053958">
    <property type="entry name" value="HMGCR/SNAP/NPC1-like_SSD"/>
</dbReference>
<evidence type="ECO:0000259" key="15">
    <source>
        <dbReference type="PROSITE" id="PS50156"/>
    </source>
</evidence>
<feature type="transmembrane region" description="Helical" evidence="13">
    <location>
        <begin position="1060"/>
        <end position="1077"/>
    </location>
</feature>
<dbReference type="SUPFAM" id="SSF82866">
    <property type="entry name" value="Multidrug efflux transporter AcrB transmembrane domain"/>
    <property type="match status" value="2"/>
</dbReference>
<evidence type="ECO:0000256" key="8">
    <source>
        <dbReference type="ARBA" id="ARBA00023098"/>
    </source>
</evidence>
<reference evidence="16" key="1">
    <citation type="submission" date="2021-01" db="UniProtKB">
        <authorList>
            <consortium name="EnsemblMetazoa"/>
        </authorList>
    </citation>
    <scope>IDENTIFICATION</scope>
</reference>
<dbReference type="Pfam" id="PF22314">
    <property type="entry name" value="NPC1_MLD"/>
    <property type="match status" value="1"/>
</dbReference>
<evidence type="ECO:0000313" key="17">
    <source>
        <dbReference type="Proteomes" id="UP000594260"/>
    </source>
</evidence>
<organism evidence="16 17">
    <name type="scientific">Varroa destructor</name>
    <name type="common">Honeybee mite</name>
    <dbReference type="NCBI Taxonomy" id="109461"/>
    <lineage>
        <taxon>Eukaryota</taxon>
        <taxon>Metazoa</taxon>
        <taxon>Ecdysozoa</taxon>
        <taxon>Arthropoda</taxon>
        <taxon>Chelicerata</taxon>
        <taxon>Arachnida</taxon>
        <taxon>Acari</taxon>
        <taxon>Parasitiformes</taxon>
        <taxon>Mesostigmata</taxon>
        <taxon>Gamasina</taxon>
        <taxon>Dermanyssoidea</taxon>
        <taxon>Varroidae</taxon>
        <taxon>Varroa</taxon>
    </lineage>
</organism>
<comment type="similarity">
    <text evidence="2">Belongs to the patched family.</text>
</comment>
<dbReference type="FunCoup" id="A0A7M7JLY6">
    <property type="interactions" value="969"/>
</dbReference>
<feature type="transmembrane region" description="Helical" evidence="13">
    <location>
        <begin position="1157"/>
        <end position="1177"/>
    </location>
</feature>
<evidence type="ECO:0000256" key="6">
    <source>
        <dbReference type="ARBA" id="ARBA00022989"/>
    </source>
</evidence>
<dbReference type="Pfam" id="PF16414">
    <property type="entry name" value="NPC1_N"/>
    <property type="match status" value="1"/>
</dbReference>
<dbReference type="RefSeq" id="XP_022654029.1">
    <property type="nucleotide sequence ID" value="XM_022798294.1"/>
</dbReference>
<evidence type="ECO:0000256" key="9">
    <source>
        <dbReference type="ARBA" id="ARBA00023136"/>
    </source>
</evidence>
<evidence type="ECO:0000256" key="3">
    <source>
        <dbReference type="ARBA" id="ARBA00022448"/>
    </source>
</evidence>
<accession>A0A7M7JLY6</accession>
<dbReference type="AlphaFoldDB" id="A0A7M7JLY6"/>
<dbReference type="GO" id="GO:0015918">
    <property type="term" value="P:sterol transport"/>
    <property type="evidence" value="ECO:0007669"/>
    <property type="project" value="TreeGrafter"/>
</dbReference>
<dbReference type="OMA" id="WWFDVES"/>
<feature type="transmembrane region" description="Helical" evidence="13">
    <location>
        <begin position="862"/>
        <end position="881"/>
    </location>
</feature>
<name>A0A7M7JLY6_VARDE</name>
<evidence type="ECO:0000256" key="13">
    <source>
        <dbReference type="SAM" id="Phobius"/>
    </source>
</evidence>
<evidence type="ECO:0000256" key="14">
    <source>
        <dbReference type="SAM" id="SignalP"/>
    </source>
</evidence>
<dbReference type="PANTHER" id="PTHR45727:SF2">
    <property type="entry name" value="NPC INTRACELLULAR CHOLESTEROL TRANSPORTER 1"/>
    <property type="match status" value="1"/>
</dbReference>
<evidence type="ECO:0000256" key="4">
    <source>
        <dbReference type="ARBA" id="ARBA00022692"/>
    </source>
</evidence>
<dbReference type="Proteomes" id="UP000594260">
    <property type="component" value="Unplaced"/>
</dbReference>
<comment type="catalytic activity">
    <reaction evidence="12">
        <text>cholesterol(in) = cholesterol(out)</text>
        <dbReference type="Rhea" id="RHEA:39747"/>
        <dbReference type="ChEBI" id="CHEBI:16113"/>
    </reaction>
</comment>
<keyword evidence="8" id="KW-0443">Lipid metabolism</keyword>
<feature type="transmembrane region" description="Helical" evidence="13">
    <location>
        <begin position="344"/>
        <end position="362"/>
    </location>
</feature>
<feature type="transmembrane region" description="Helical" evidence="13">
    <location>
        <begin position="639"/>
        <end position="663"/>
    </location>
</feature>
<dbReference type="GO" id="GO:0006629">
    <property type="term" value="P:lipid metabolic process"/>
    <property type="evidence" value="ECO:0007669"/>
    <property type="project" value="UniProtKB-KW"/>
</dbReference>
<keyword evidence="17" id="KW-1185">Reference proteome</keyword>
<dbReference type="KEGG" id="vde:111247416"/>
<feature type="transmembrane region" description="Helical" evidence="13">
    <location>
        <begin position="606"/>
        <end position="627"/>
    </location>
</feature>
<dbReference type="Gene3D" id="1.20.1640.10">
    <property type="entry name" value="Multidrug efflux transporter AcrB transmembrane domain"/>
    <property type="match status" value="2"/>
</dbReference>
<dbReference type="InterPro" id="IPR000731">
    <property type="entry name" value="SSD"/>
</dbReference>
<dbReference type="OrthoDB" id="6510177at2759"/>
<feature type="transmembrane region" description="Helical" evidence="13">
    <location>
        <begin position="822"/>
        <end position="842"/>
    </location>
</feature>
<dbReference type="CTD" id="34358"/>